<dbReference type="FunFam" id="1.10.287.70:FF:000182">
    <property type="entry name" value="Outward-rectifier potassium channel TOK1"/>
    <property type="match status" value="1"/>
</dbReference>
<dbReference type="eggNOG" id="KOG1418">
    <property type="taxonomic scope" value="Eukaryota"/>
</dbReference>
<feature type="compositionally biased region" description="Basic and acidic residues" evidence="9">
    <location>
        <begin position="572"/>
        <end position="581"/>
    </location>
</feature>
<evidence type="ECO:0000256" key="7">
    <source>
        <dbReference type="ARBA" id="ARBA00023303"/>
    </source>
</evidence>
<evidence type="ECO:0000259" key="11">
    <source>
        <dbReference type="Pfam" id="PF07885"/>
    </source>
</evidence>
<evidence type="ECO:0000256" key="1">
    <source>
        <dbReference type="ARBA" id="ARBA00004141"/>
    </source>
</evidence>
<evidence type="ECO:0000256" key="6">
    <source>
        <dbReference type="ARBA" id="ARBA00023136"/>
    </source>
</evidence>
<dbReference type="HOGENOM" id="CLU_013394_1_0_1"/>
<feature type="transmembrane region" description="Helical" evidence="10">
    <location>
        <begin position="28"/>
        <end position="55"/>
    </location>
</feature>
<dbReference type="Proteomes" id="UP000016931">
    <property type="component" value="Unassembled WGS sequence"/>
</dbReference>
<dbReference type="GeneID" id="27905061"/>
<feature type="transmembrane region" description="Helical" evidence="10">
    <location>
        <begin position="244"/>
        <end position="265"/>
    </location>
</feature>
<evidence type="ECO:0000256" key="4">
    <source>
        <dbReference type="ARBA" id="ARBA00022989"/>
    </source>
</evidence>
<dbReference type="InterPro" id="IPR003280">
    <property type="entry name" value="2pore_dom_K_chnl"/>
</dbReference>
<organism evidence="12 13">
    <name type="scientific">Sphaerulina musiva (strain SO2202)</name>
    <name type="common">Poplar stem canker fungus</name>
    <name type="synonym">Septoria musiva</name>
    <dbReference type="NCBI Taxonomy" id="692275"/>
    <lineage>
        <taxon>Eukaryota</taxon>
        <taxon>Fungi</taxon>
        <taxon>Dikarya</taxon>
        <taxon>Ascomycota</taxon>
        <taxon>Pezizomycotina</taxon>
        <taxon>Dothideomycetes</taxon>
        <taxon>Dothideomycetidae</taxon>
        <taxon>Mycosphaerellales</taxon>
        <taxon>Mycosphaerellaceae</taxon>
        <taxon>Sphaerulina</taxon>
    </lineage>
</organism>
<dbReference type="GO" id="GO:0022841">
    <property type="term" value="F:potassium ion leak channel activity"/>
    <property type="evidence" value="ECO:0007669"/>
    <property type="project" value="TreeGrafter"/>
</dbReference>
<dbReference type="OrthoDB" id="297496at2759"/>
<dbReference type="RefSeq" id="XP_016763067.1">
    <property type="nucleotide sequence ID" value="XM_016907924.1"/>
</dbReference>
<evidence type="ECO:0000313" key="12">
    <source>
        <dbReference type="EMBL" id="EMF14946.1"/>
    </source>
</evidence>
<dbReference type="GO" id="GO:0015271">
    <property type="term" value="F:outward rectifier potassium channel activity"/>
    <property type="evidence" value="ECO:0007669"/>
    <property type="project" value="TreeGrafter"/>
</dbReference>
<dbReference type="Pfam" id="PF07885">
    <property type="entry name" value="Ion_trans_2"/>
    <property type="match status" value="2"/>
</dbReference>
<accession>M3C3Y1</accession>
<feature type="transmembrane region" description="Helical" evidence="10">
    <location>
        <begin position="477"/>
        <end position="494"/>
    </location>
</feature>
<feature type="domain" description="Potassium channel" evidence="11">
    <location>
        <begin position="455"/>
        <end position="530"/>
    </location>
</feature>
<dbReference type="GO" id="GO:0030322">
    <property type="term" value="P:stabilization of membrane potential"/>
    <property type="evidence" value="ECO:0007669"/>
    <property type="project" value="TreeGrafter"/>
</dbReference>
<feature type="transmembrane region" description="Helical" evidence="10">
    <location>
        <begin position="506"/>
        <end position="526"/>
    </location>
</feature>
<dbReference type="GO" id="GO:0005886">
    <property type="term" value="C:plasma membrane"/>
    <property type="evidence" value="ECO:0007669"/>
    <property type="project" value="TreeGrafter"/>
</dbReference>
<keyword evidence="13" id="KW-1185">Reference proteome</keyword>
<feature type="transmembrane region" description="Helical" evidence="10">
    <location>
        <begin position="97"/>
        <end position="117"/>
    </location>
</feature>
<dbReference type="STRING" id="692275.M3C3Y1"/>
<keyword evidence="4 10" id="KW-1133">Transmembrane helix</keyword>
<evidence type="ECO:0000256" key="8">
    <source>
        <dbReference type="RuleBase" id="RU003857"/>
    </source>
</evidence>
<protein>
    <submittedName>
        <fullName evidence="12">Voltage-gated potassium channel</fullName>
    </submittedName>
</protein>
<evidence type="ECO:0000313" key="13">
    <source>
        <dbReference type="Proteomes" id="UP000016931"/>
    </source>
</evidence>
<feature type="domain" description="Potassium channel" evidence="11">
    <location>
        <begin position="217"/>
        <end position="300"/>
    </location>
</feature>
<keyword evidence="5 8" id="KW-0406">Ion transport</keyword>
<dbReference type="PANTHER" id="PTHR11003">
    <property type="entry name" value="POTASSIUM CHANNEL, SUBFAMILY K"/>
    <property type="match status" value="1"/>
</dbReference>
<feature type="region of interest" description="Disordered" evidence="9">
    <location>
        <begin position="715"/>
        <end position="739"/>
    </location>
</feature>
<keyword evidence="3 8" id="KW-0812">Transmembrane</keyword>
<feature type="transmembrane region" description="Helical" evidence="10">
    <location>
        <begin position="168"/>
        <end position="191"/>
    </location>
</feature>
<keyword evidence="2 8" id="KW-0813">Transport</keyword>
<comment type="subcellular location">
    <subcellularLocation>
        <location evidence="1">Membrane</location>
        <topology evidence="1">Multi-pass membrane protein</topology>
    </subcellularLocation>
</comment>
<evidence type="ECO:0000256" key="2">
    <source>
        <dbReference type="ARBA" id="ARBA00022448"/>
    </source>
</evidence>
<evidence type="ECO:0000256" key="3">
    <source>
        <dbReference type="ARBA" id="ARBA00022692"/>
    </source>
</evidence>
<dbReference type="InterPro" id="IPR013099">
    <property type="entry name" value="K_chnl_dom"/>
</dbReference>
<keyword evidence="6 10" id="KW-0472">Membrane</keyword>
<dbReference type="SUPFAM" id="SSF81324">
    <property type="entry name" value="Voltage-gated potassium channels"/>
    <property type="match status" value="2"/>
</dbReference>
<dbReference type="PANTHER" id="PTHR11003:SF342">
    <property type="entry name" value="OUTWARD-RECTIFIER POTASSIUM CHANNEL TOK1"/>
    <property type="match status" value="1"/>
</dbReference>
<evidence type="ECO:0000256" key="9">
    <source>
        <dbReference type="SAM" id="MobiDB-lite"/>
    </source>
</evidence>
<feature type="region of interest" description="Disordered" evidence="9">
    <location>
        <begin position="352"/>
        <end position="380"/>
    </location>
</feature>
<reference evidence="12 13" key="1">
    <citation type="journal article" date="2012" name="PLoS Pathog.">
        <title>Diverse lifestyles and strategies of plant pathogenesis encoded in the genomes of eighteen Dothideomycetes fungi.</title>
        <authorList>
            <person name="Ohm R.A."/>
            <person name="Feau N."/>
            <person name="Henrissat B."/>
            <person name="Schoch C.L."/>
            <person name="Horwitz B.A."/>
            <person name="Barry K.W."/>
            <person name="Condon B.J."/>
            <person name="Copeland A.C."/>
            <person name="Dhillon B."/>
            <person name="Glaser F."/>
            <person name="Hesse C.N."/>
            <person name="Kosti I."/>
            <person name="LaButti K."/>
            <person name="Lindquist E.A."/>
            <person name="Lucas S."/>
            <person name="Salamov A.A."/>
            <person name="Bradshaw R.E."/>
            <person name="Ciuffetti L."/>
            <person name="Hamelin R.C."/>
            <person name="Kema G.H.J."/>
            <person name="Lawrence C."/>
            <person name="Scott J.A."/>
            <person name="Spatafora J.W."/>
            <person name="Turgeon B.G."/>
            <person name="de Wit P.J.G.M."/>
            <person name="Zhong S."/>
            <person name="Goodwin S.B."/>
            <person name="Grigoriev I.V."/>
        </authorList>
    </citation>
    <scope>NUCLEOTIDE SEQUENCE [LARGE SCALE GENOMIC DNA]</scope>
    <source>
        <strain evidence="12 13">SO2202</strain>
    </source>
</reference>
<evidence type="ECO:0000256" key="5">
    <source>
        <dbReference type="ARBA" id="ARBA00023065"/>
    </source>
</evidence>
<feature type="transmembrane region" description="Helical" evidence="10">
    <location>
        <begin position="443"/>
        <end position="465"/>
    </location>
</feature>
<feature type="transmembrane region" description="Helical" evidence="10">
    <location>
        <begin position="129"/>
        <end position="156"/>
    </location>
</feature>
<keyword evidence="7 8" id="KW-0407">Ion channel</keyword>
<dbReference type="AlphaFoldDB" id="M3C3Y1"/>
<dbReference type="PRINTS" id="PR01333">
    <property type="entry name" value="2POREKCHANEL"/>
</dbReference>
<dbReference type="Gene3D" id="1.10.287.70">
    <property type="match status" value="2"/>
</dbReference>
<gene>
    <name evidence="12" type="ORF">SEPMUDRAFT_161231</name>
</gene>
<dbReference type="EMBL" id="KB456261">
    <property type="protein sequence ID" value="EMF14946.1"/>
    <property type="molecule type" value="Genomic_DNA"/>
</dbReference>
<feature type="transmembrane region" description="Helical" evidence="10">
    <location>
        <begin position="211"/>
        <end position="232"/>
    </location>
</feature>
<evidence type="ECO:0000256" key="10">
    <source>
        <dbReference type="SAM" id="Phobius"/>
    </source>
</evidence>
<comment type="similarity">
    <text evidence="8">Belongs to the two pore domain potassium channel (TC 1.A.1.8) family.</text>
</comment>
<name>M3C3Y1_SPHMS</name>
<sequence>MHPKRSSTRLGGSFHFRQWNEDDDQQDWWFASTAIPLLAATIGPLASVFSLAALITSWRMCLVSTATSATAAAICSWDGDTTLLVTQLQGHDFADPTWCYTLNLVSLIVGFIGNFFLLCNFTNRIRYVIALPVTMLCWYGAAGILCGITWSMQIYVPPLRPQQTYTQGFWYGVLAACMYLGCATILMVNMLGFALGHYPQHFTLTDSQRTLILQTMLFFLWLAAGGGIFTAVERRYGDYDEGNFPWSFVNSLYFSDVTILTVGFGDLYPSSDVGRGLVFPYSVGGIVMLGLMVSSIAGFARELSSEKVVKRHVEKTRARTMDRTVTSSLELERKQMPPGDGRLISTPAFCHAEEDKSKEKEEEEEQRTINFPDDVDHPPSGRGPLSWTGTYIGSLRRAAGSTWALPPQRLAPRKPKLLLLREEKDRFELMRRIQKSTSRFKRWYALLLSVAAFGVLWCGGGVVFWQAEKNTENEMTYYKALYFAYVSLLTIGYGDLSPKSNAGRPFFVFWSLLAVPTMTILVSDLGDTVVKKFKNGTSGVADFTVLPQKGVWRAILNRQPWLLKTLQSRKAGKEMRRKEEEGLPYGPEPDAEVATNPTTTTIDQLAVEQTTDAQLAAELPKAIKRVARHVTNREKSRYSYEEWVEFTRLIRFTVDKRQDDEQEDQRGMVEWDWIGEDSPMMANTSEAEFVLDRLCESLSRYVRRMEKTLASAGDGNKVAVDAGNDLSGGSEHLSQTLGE</sequence>
<feature type="region of interest" description="Disordered" evidence="9">
    <location>
        <begin position="572"/>
        <end position="593"/>
    </location>
</feature>
<feature type="transmembrane region" description="Helical" evidence="10">
    <location>
        <begin position="277"/>
        <end position="300"/>
    </location>
</feature>
<dbReference type="OMA" id="DWWFAST"/>
<proteinExistence type="inferred from homology"/>